<organism evidence="1 2">
    <name type="scientific">Karstenula rhodostoma CBS 690.94</name>
    <dbReference type="NCBI Taxonomy" id="1392251"/>
    <lineage>
        <taxon>Eukaryota</taxon>
        <taxon>Fungi</taxon>
        <taxon>Dikarya</taxon>
        <taxon>Ascomycota</taxon>
        <taxon>Pezizomycotina</taxon>
        <taxon>Dothideomycetes</taxon>
        <taxon>Pleosporomycetidae</taxon>
        <taxon>Pleosporales</taxon>
        <taxon>Massarineae</taxon>
        <taxon>Didymosphaeriaceae</taxon>
        <taxon>Karstenula</taxon>
    </lineage>
</organism>
<evidence type="ECO:0000313" key="2">
    <source>
        <dbReference type="Proteomes" id="UP000799764"/>
    </source>
</evidence>
<dbReference type="EMBL" id="MU001503">
    <property type="protein sequence ID" value="KAF2443103.1"/>
    <property type="molecule type" value="Genomic_DNA"/>
</dbReference>
<dbReference type="Pfam" id="PF14388">
    <property type="entry name" value="DUF4419"/>
    <property type="match status" value="1"/>
</dbReference>
<dbReference type="AlphaFoldDB" id="A0A9P4PH67"/>
<gene>
    <name evidence="1" type="ORF">P171DRAFT_391217</name>
</gene>
<dbReference type="Proteomes" id="UP000799764">
    <property type="component" value="Unassembled WGS sequence"/>
</dbReference>
<proteinExistence type="predicted"/>
<name>A0A9P4PH67_9PLEO</name>
<keyword evidence="2" id="KW-1185">Reference proteome</keyword>
<dbReference type="InterPro" id="IPR025533">
    <property type="entry name" value="DUF4419"/>
</dbReference>
<comment type="caution">
    <text evidence="1">The sequence shown here is derived from an EMBL/GenBank/DDBJ whole genome shotgun (WGS) entry which is preliminary data.</text>
</comment>
<dbReference type="OrthoDB" id="9978173at2759"/>
<reference evidence="1" key="1">
    <citation type="journal article" date="2020" name="Stud. Mycol.">
        <title>101 Dothideomycetes genomes: a test case for predicting lifestyles and emergence of pathogens.</title>
        <authorList>
            <person name="Haridas S."/>
            <person name="Albert R."/>
            <person name="Binder M."/>
            <person name="Bloem J."/>
            <person name="Labutti K."/>
            <person name="Salamov A."/>
            <person name="Andreopoulos B."/>
            <person name="Baker S."/>
            <person name="Barry K."/>
            <person name="Bills G."/>
            <person name="Bluhm B."/>
            <person name="Cannon C."/>
            <person name="Castanera R."/>
            <person name="Culley D."/>
            <person name="Daum C."/>
            <person name="Ezra D."/>
            <person name="Gonzalez J."/>
            <person name="Henrissat B."/>
            <person name="Kuo A."/>
            <person name="Liang C."/>
            <person name="Lipzen A."/>
            <person name="Lutzoni F."/>
            <person name="Magnuson J."/>
            <person name="Mondo S."/>
            <person name="Nolan M."/>
            <person name="Ohm R."/>
            <person name="Pangilinan J."/>
            <person name="Park H.-J."/>
            <person name="Ramirez L."/>
            <person name="Alfaro M."/>
            <person name="Sun H."/>
            <person name="Tritt A."/>
            <person name="Yoshinaga Y."/>
            <person name="Zwiers L.-H."/>
            <person name="Turgeon B."/>
            <person name="Goodwin S."/>
            <person name="Spatafora J."/>
            <person name="Crous P."/>
            <person name="Grigoriev I."/>
        </authorList>
    </citation>
    <scope>NUCLEOTIDE SEQUENCE</scope>
    <source>
        <strain evidence="1">CBS 690.94</strain>
    </source>
</reference>
<accession>A0A9P4PH67</accession>
<dbReference type="PANTHER" id="PTHR31252">
    <property type="entry name" value="DUF4419 DOMAIN-CONTAINING PROTEIN"/>
    <property type="match status" value="1"/>
</dbReference>
<protein>
    <recommendedName>
        <fullName evidence="3">DUF4419 domain-containing protein</fullName>
    </recommendedName>
</protein>
<feature type="non-terminal residue" evidence="1">
    <location>
        <position position="372"/>
    </location>
</feature>
<dbReference type="PANTHER" id="PTHR31252:SF11">
    <property type="entry name" value="DUF4419 DOMAIN-CONTAINING PROTEIN"/>
    <property type="match status" value="1"/>
</dbReference>
<sequence>MPATIRPSPSRTGTNTDETVTSAEDLIQKHAQMTDPFAKFAKELNHLTQELMHISFSDIGSAAAKKLIPYANSFFEGIMRAYQQDLHLILRPDDVWQAFITQFSFYVNGLADREKEFVLSAENTIGHPDMMDVAKVARNLSRLVEEKLDEDIRRLIIPDFTTTTETDVAVASITMLATTQKYFEYRTNEGCGFPSVTLLGERDDWVKMRTRLDTLPIYGLECAEWGKLLVPIFDRFIAMFDCPGDERLKKFWLNFAYSERNGCRTPDSFSGWMTAFAFWQADGSRSKGPRERMVEQDASLLTLDGHVYPRILQGSVPHGVVRASVVIRYHGQTDDITDLVAGSVGMTVVEENEQGTTVQPRSGWWMTLNKKK</sequence>
<evidence type="ECO:0008006" key="3">
    <source>
        <dbReference type="Google" id="ProtNLM"/>
    </source>
</evidence>
<evidence type="ECO:0000313" key="1">
    <source>
        <dbReference type="EMBL" id="KAF2443103.1"/>
    </source>
</evidence>